<evidence type="ECO:0000313" key="11">
    <source>
        <dbReference type="EMBL" id="RRK09995.1"/>
    </source>
</evidence>
<sequence length="416" mass="45243">MLKMSKRPLVWGLVVGCVVVAGLCGGVTPAKAATNKADKVKAAYIIDAKTGQAVYAQNADQKLPIASLSKLMTLYLVEKALAKGQIKWTDTVPIQKNVRKMATSATLSVMPMPAKEKFTVKELFEATLVGSSNSGAIALGEYVAGSNAKFIAMMNAQAKRWGVAAHFISASGLDNTDLTTYHLDLKGTGEQAQNLVSARAITTIAQHLINEFPDVIQMADQGKVKIHKYTVPTSVQIIKGQKFYDSRVPADGLKTGYTNQAGACLVATFKQNGRRMIATTLGAAWKFTANNNLRLMLKQTERYQNVVPRTVKYQIPGTQTSVRLVAKGAIRFWENTRHPYSVRRETVWPLHTTKPNYLGAHTPVLKVHLTDPESGATHTVVYQTSAATTLLGPLAWATKVEQSSELRLNAAFALTN</sequence>
<evidence type="ECO:0000256" key="6">
    <source>
        <dbReference type="ARBA" id="ARBA00023316"/>
    </source>
</evidence>
<gene>
    <name evidence="11" type="ORF">D1831_09840</name>
</gene>
<keyword evidence="3" id="KW-0378">Hydrolase</keyword>
<dbReference type="SUPFAM" id="SSF56601">
    <property type="entry name" value="beta-lactamase/transpeptidase-like"/>
    <property type="match status" value="1"/>
</dbReference>
<evidence type="ECO:0000256" key="7">
    <source>
        <dbReference type="PIRSR" id="PIRSR618044-1"/>
    </source>
</evidence>
<dbReference type="GO" id="GO:0008800">
    <property type="term" value="F:beta-lactamase activity"/>
    <property type="evidence" value="ECO:0007669"/>
    <property type="project" value="InterPro"/>
</dbReference>
<dbReference type="GO" id="GO:0008360">
    <property type="term" value="P:regulation of cell shape"/>
    <property type="evidence" value="ECO:0007669"/>
    <property type="project" value="UniProtKB-KW"/>
</dbReference>
<organism evidence="11 12">
    <name type="scientific">Lactiplantibacillus garii</name>
    <dbReference type="NCBI Taxonomy" id="2306423"/>
    <lineage>
        <taxon>Bacteria</taxon>
        <taxon>Bacillati</taxon>
        <taxon>Bacillota</taxon>
        <taxon>Bacilli</taxon>
        <taxon>Lactobacillales</taxon>
        <taxon>Lactobacillaceae</taxon>
        <taxon>Lactiplantibacillus</taxon>
    </lineage>
</organism>
<proteinExistence type="inferred from homology"/>
<dbReference type="GO" id="GO:0009252">
    <property type="term" value="P:peptidoglycan biosynthetic process"/>
    <property type="evidence" value="ECO:0007669"/>
    <property type="project" value="UniProtKB-KW"/>
</dbReference>
<keyword evidence="4" id="KW-0133">Cell shape</keyword>
<reference evidence="11 12" key="1">
    <citation type="submission" date="2018-08" db="EMBL/GenBank/DDBJ databases">
        <title>Genome Lactobacillus garii FI11369.</title>
        <authorList>
            <person name="Diaz M."/>
            <person name="Narbad A."/>
        </authorList>
    </citation>
    <scope>NUCLEOTIDE SEQUENCE [LARGE SCALE GENOMIC DNA]</scope>
    <source>
        <strain evidence="11 12">FI11369</strain>
    </source>
</reference>
<keyword evidence="6" id="KW-0961">Cell wall biogenesis/degradation</keyword>
<evidence type="ECO:0000256" key="2">
    <source>
        <dbReference type="ARBA" id="ARBA00022729"/>
    </source>
</evidence>
<dbReference type="GO" id="GO:0030655">
    <property type="term" value="P:beta-lactam antibiotic catabolic process"/>
    <property type="evidence" value="ECO:0007669"/>
    <property type="project" value="InterPro"/>
</dbReference>
<keyword evidence="12" id="KW-1185">Reference proteome</keyword>
<dbReference type="InterPro" id="IPR012338">
    <property type="entry name" value="Beta-lactam/transpept-like"/>
</dbReference>
<keyword evidence="2" id="KW-0732">Signal</keyword>
<comment type="caution">
    <text evidence="11">The sequence shown here is derived from an EMBL/GenBank/DDBJ whole genome shotgun (WGS) entry which is preliminary data.</text>
</comment>
<dbReference type="InterPro" id="IPR001967">
    <property type="entry name" value="Peptidase_S11_N"/>
</dbReference>
<name>A0A3R8J6C6_9LACO</name>
<evidence type="ECO:0000256" key="9">
    <source>
        <dbReference type="RuleBase" id="RU004016"/>
    </source>
</evidence>
<feature type="active site" description="Proton acceptor" evidence="7">
    <location>
        <position position="67"/>
    </location>
</feature>
<dbReference type="Proteomes" id="UP000283633">
    <property type="component" value="Unassembled WGS sequence"/>
</dbReference>
<keyword evidence="5" id="KW-0573">Peptidoglycan synthesis</keyword>
<dbReference type="AlphaFoldDB" id="A0A3R8J6C6"/>
<dbReference type="PRINTS" id="PR00725">
    <property type="entry name" value="DADACBPTASE1"/>
</dbReference>
<feature type="active site" evidence="7">
    <location>
        <position position="131"/>
    </location>
</feature>
<keyword evidence="11" id="KW-0121">Carboxypeptidase</keyword>
<dbReference type="GO" id="GO:0006508">
    <property type="term" value="P:proteolysis"/>
    <property type="evidence" value="ECO:0007669"/>
    <property type="project" value="InterPro"/>
</dbReference>
<evidence type="ECO:0000259" key="10">
    <source>
        <dbReference type="Pfam" id="PF00768"/>
    </source>
</evidence>
<dbReference type="OrthoDB" id="9791132at2"/>
<dbReference type="GO" id="GO:0046677">
    <property type="term" value="P:response to antibiotic"/>
    <property type="evidence" value="ECO:0007669"/>
    <property type="project" value="InterPro"/>
</dbReference>
<accession>A0A3R8J6C6</accession>
<dbReference type="GO" id="GO:0009002">
    <property type="term" value="F:serine-type D-Ala-D-Ala carboxypeptidase activity"/>
    <property type="evidence" value="ECO:0007669"/>
    <property type="project" value="InterPro"/>
</dbReference>
<dbReference type="GO" id="GO:0071555">
    <property type="term" value="P:cell wall organization"/>
    <property type="evidence" value="ECO:0007669"/>
    <property type="project" value="UniProtKB-KW"/>
</dbReference>
<comment type="similarity">
    <text evidence="1 9">Belongs to the peptidase S11 family.</text>
</comment>
<dbReference type="InterPro" id="IPR018044">
    <property type="entry name" value="Peptidase_S11"/>
</dbReference>
<evidence type="ECO:0000256" key="5">
    <source>
        <dbReference type="ARBA" id="ARBA00022984"/>
    </source>
</evidence>
<evidence type="ECO:0000256" key="3">
    <source>
        <dbReference type="ARBA" id="ARBA00022801"/>
    </source>
</evidence>
<dbReference type="PANTHER" id="PTHR35333">
    <property type="entry name" value="BETA-LACTAMASE"/>
    <property type="match status" value="1"/>
</dbReference>
<dbReference type="RefSeq" id="WP_125072764.1">
    <property type="nucleotide sequence ID" value="NZ_QWZQ01000033.1"/>
</dbReference>
<feature type="domain" description="Peptidase S11 D-alanyl-D-alanine carboxypeptidase A N-terminal" evidence="10">
    <location>
        <begin position="35"/>
        <end position="283"/>
    </location>
</feature>
<dbReference type="Gene3D" id="3.40.710.10">
    <property type="entry name" value="DD-peptidase/beta-lactamase superfamily"/>
    <property type="match status" value="1"/>
</dbReference>
<keyword evidence="11" id="KW-0645">Protease</keyword>
<dbReference type="EMBL" id="QWZQ01000033">
    <property type="protein sequence ID" value="RRK09995.1"/>
    <property type="molecule type" value="Genomic_DNA"/>
</dbReference>
<feature type="binding site" evidence="8">
    <location>
        <position position="254"/>
    </location>
    <ligand>
        <name>substrate</name>
    </ligand>
</feature>
<feature type="active site" description="Proton acceptor" evidence="7">
    <location>
        <position position="70"/>
    </location>
</feature>
<protein>
    <submittedName>
        <fullName evidence="11">D-alanyl-D-alanine carboxypeptidase</fullName>
    </submittedName>
</protein>
<evidence type="ECO:0000256" key="1">
    <source>
        <dbReference type="ARBA" id="ARBA00007164"/>
    </source>
</evidence>
<dbReference type="Pfam" id="PF00768">
    <property type="entry name" value="Peptidase_S11"/>
    <property type="match status" value="1"/>
</dbReference>
<evidence type="ECO:0000256" key="8">
    <source>
        <dbReference type="PIRSR" id="PIRSR618044-2"/>
    </source>
</evidence>
<evidence type="ECO:0000313" key="12">
    <source>
        <dbReference type="Proteomes" id="UP000283633"/>
    </source>
</evidence>
<dbReference type="PANTHER" id="PTHR35333:SF4">
    <property type="entry name" value="SLR0121 PROTEIN"/>
    <property type="match status" value="1"/>
</dbReference>
<dbReference type="InterPro" id="IPR000871">
    <property type="entry name" value="Beta-lactam_class-A"/>
</dbReference>
<evidence type="ECO:0000256" key="4">
    <source>
        <dbReference type="ARBA" id="ARBA00022960"/>
    </source>
</evidence>